<dbReference type="InterPro" id="IPR003103">
    <property type="entry name" value="BAG_domain"/>
</dbReference>
<dbReference type="Pfam" id="PF02179">
    <property type="entry name" value="BAG"/>
    <property type="match status" value="1"/>
</dbReference>
<keyword evidence="5" id="KW-1185">Reference proteome</keyword>
<reference evidence="4 5" key="1">
    <citation type="submission" date="2021-08" db="EMBL/GenBank/DDBJ databases">
        <title>Draft Genome Sequence of Phanerochaete sordida strain YK-624.</title>
        <authorList>
            <person name="Mori T."/>
            <person name="Dohra H."/>
            <person name="Suzuki T."/>
            <person name="Kawagishi H."/>
            <person name="Hirai H."/>
        </authorList>
    </citation>
    <scope>NUCLEOTIDE SEQUENCE [LARGE SCALE GENOMIC DNA]</scope>
    <source>
        <strain evidence="4 5">YK-624</strain>
    </source>
</reference>
<organism evidence="4 5">
    <name type="scientific">Phanerochaete sordida</name>
    <dbReference type="NCBI Taxonomy" id="48140"/>
    <lineage>
        <taxon>Eukaryota</taxon>
        <taxon>Fungi</taxon>
        <taxon>Dikarya</taxon>
        <taxon>Basidiomycota</taxon>
        <taxon>Agaricomycotina</taxon>
        <taxon>Agaricomycetes</taxon>
        <taxon>Polyporales</taxon>
        <taxon>Phanerochaetaceae</taxon>
        <taxon>Phanerochaete</taxon>
    </lineage>
</organism>
<feature type="compositionally biased region" description="Acidic residues" evidence="2">
    <location>
        <begin position="612"/>
        <end position="622"/>
    </location>
</feature>
<feature type="compositionally biased region" description="Pro residues" evidence="2">
    <location>
        <begin position="661"/>
        <end position="685"/>
    </location>
</feature>
<feature type="compositionally biased region" description="Low complexity" evidence="2">
    <location>
        <begin position="273"/>
        <end position="283"/>
    </location>
</feature>
<proteinExistence type="predicted"/>
<evidence type="ECO:0000256" key="2">
    <source>
        <dbReference type="SAM" id="MobiDB-lite"/>
    </source>
</evidence>
<name>A0A9P3LFQ9_9APHY</name>
<feature type="region of interest" description="Disordered" evidence="2">
    <location>
        <begin position="460"/>
        <end position="717"/>
    </location>
</feature>
<dbReference type="GO" id="GO:0051087">
    <property type="term" value="F:protein-folding chaperone binding"/>
    <property type="evidence" value="ECO:0007669"/>
    <property type="project" value="InterPro"/>
</dbReference>
<sequence>MFPYTYDYEPSMPQYAYGMPSYRSRRDSQYLQAFAEEEAARRQYEQALRQQEEARNRAARARLARQVYEQPSYNSYLANDDDDDYGYLGTAPRTTRRGYPAYTDYPYLTAQEQRALLQERQRMEAERREQQRRLEALERERELERQRIRALEEERKRRLLEEERRRRIMLEEEERQRRREEERLRREEEEYLRRASPQTASPFLPLEELLGLRPSRSLEPELNNSRRARTMSPANRTRTPHAAPQVQRSQSKAPATPATRTERASSRPPRPEPQAQSHRIPISSPKPSPKSTPAQPQPQQKPQTPPPRQYSPEEVEAAEKIQTFWRARHQRHASLAAIAALGSEFAQLKSNFALPPALDYTLNGEHFSVPTSGCDTSPDSAVERTSGDASLAFTPANAPLHAYEEALNRLLTRLDGVQSGGDRTVRNRRRALAREVEREAQRVERVKVAVWRAFVEKREGAKEEMSVDEAQDGQADDVQEEMQVDEDAPAALPEAQAEEAHPSEPAPETKDVESANNAPEHPADPEAEAADARAPAEEMDVEPTNTHNVEPAEPAVVDASDAEQSAPTETMDVEPENPSEENPGDDIVVEEADSTAAAPSEPTPDAVPIIVEEPDPDADDTPVEPTSVSADADADDIVEGVDEEPTEFLHAPLTADVLAPSPSPQPLSAPEPTHAPEPTSAPPALVPTSSEAGDSDHTPPHTPPALHEELAARAVTPTPQHLCAETVGVEKLCVEKAGAEKAGAERLQMLRPLVSAEWDEEGDFF</sequence>
<dbReference type="AlphaFoldDB" id="A0A9P3LFQ9"/>
<dbReference type="Gene3D" id="1.20.58.120">
    <property type="entry name" value="BAG domain"/>
    <property type="match status" value="1"/>
</dbReference>
<gene>
    <name evidence="4" type="ORF">PsYK624_090470</name>
</gene>
<evidence type="ECO:0000259" key="3">
    <source>
        <dbReference type="Pfam" id="PF02179"/>
    </source>
</evidence>
<protein>
    <recommendedName>
        <fullName evidence="3">BAG domain-containing protein</fullName>
    </recommendedName>
</protein>
<dbReference type="InterPro" id="IPR036533">
    <property type="entry name" value="BAG_dom_sf"/>
</dbReference>
<evidence type="ECO:0000313" key="4">
    <source>
        <dbReference type="EMBL" id="GJE92889.1"/>
    </source>
</evidence>
<feature type="domain" description="BAG" evidence="3">
    <location>
        <begin position="403"/>
        <end position="444"/>
    </location>
</feature>
<comment type="caution">
    <text evidence="4">The sequence shown here is derived from an EMBL/GenBank/DDBJ whole genome shotgun (WGS) entry which is preliminary data.</text>
</comment>
<feature type="compositionally biased region" description="Basic and acidic residues" evidence="2">
    <location>
        <begin position="174"/>
        <end position="193"/>
    </location>
</feature>
<feature type="compositionally biased region" description="Acidic residues" evidence="2">
    <location>
        <begin position="571"/>
        <end position="593"/>
    </location>
</feature>
<keyword evidence="1" id="KW-0175">Coiled coil</keyword>
<feature type="compositionally biased region" description="Low complexity" evidence="2">
    <location>
        <begin position="291"/>
        <end position="302"/>
    </location>
</feature>
<feature type="coiled-coil region" evidence="1">
    <location>
        <begin position="34"/>
        <end position="64"/>
    </location>
</feature>
<feature type="compositionally biased region" description="Basic and acidic residues" evidence="2">
    <location>
        <begin position="498"/>
        <end position="513"/>
    </location>
</feature>
<evidence type="ECO:0000256" key="1">
    <source>
        <dbReference type="SAM" id="Coils"/>
    </source>
</evidence>
<dbReference type="EMBL" id="BPQB01000029">
    <property type="protein sequence ID" value="GJE92889.1"/>
    <property type="molecule type" value="Genomic_DNA"/>
</dbReference>
<feature type="region of interest" description="Disordered" evidence="2">
    <location>
        <begin position="174"/>
        <end position="315"/>
    </location>
</feature>
<accession>A0A9P3LFQ9</accession>
<feature type="compositionally biased region" description="Acidic residues" evidence="2">
    <location>
        <begin position="466"/>
        <end position="488"/>
    </location>
</feature>
<dbReference type="SUPFAM" id="SSF63491">
    <property type="entry name" value="BAG domain"/>
    <property type="match status" value="1"/>
</dbReference>
<dbReference type="Proteomes" id="UP000703269">
    <property type="component" value="Unassembled WGS sequence"/>
</dbReference>
<feature type="compositionally biased region" description="Acidic residues" evidence="2">
    <location>
        <begin position="632"/>
        <end position="646"/>
    </location>
</feature>
<evidence type="ECO:0000313" key="5">
    <source>
        <dbReference type="Proteomes" id="UP000703269"/>
    </source>
</evidence>
<dbReference type="OrthoDB" id="333905at2759"/>